<evidence type="ECO:0000313" key="3">
    <source>
        <dbReference type="Proteomes" id="UP000186922"/>
    </source>
</evidence>
<sequence length="60" mass="6742">MPPYFFAHPVSFRWKMASAPTSDRRLPTKGKPRGPGKLGLLPPLLDGKGTFRFKMTARNL</sequence>
<organism evidence="2 3">
    <name type="scientific">Ramazzottius varieornatus</name>
    <name type="common">Water bear</name>
    <name type="synonym">Tardigrade</name>
    <dbReference type="NCBI Taxonomy" id="947166"/>
    <lineage>
        <taxon>Eukaryota</taxon>
        <taxon>Metazoa</taxon>
        <taxon>Ecdysozoa</taxon>
        <taxon>Tardigrada</taxon>
        <taxon>Eutardigrada</taxon>
        <taxon>Parachela</taxon>
        <taxon>Hypsibioidea</taxon>
        <taxon>Ramazzottiidae</taxon>
        <taxon>Ramazzottius</taxon>
    </lineage>
</organism>
<feature type="region of interest" description="Disordered" evidence="1">
    <location>
        <begin position="18"/>
        <end position="41"/>
    </location>
</feature>
<dbReference type="EMBL" id="BDGG01000009">
    <property type="protein sequence ID" value="GAV03412.1"/>
    <property type="molecule type" value="Genomic_DNA"/>
</dbReference>
<comment type="caution">
    <text evidence="2">The sequence shown here is derived from an EMBL/GenBank/DDBJ whole genome shotgun (WGS) entry which is preliminary data.</text>
</comment>
<proteinExistence type="predicted"/>
<dbReference type="Proteomes" id="UP000186922">
    <property type="component" value="Unassembled WGS sequence"/>
</dbReference>
<evidence type="ECO:0000256" key="1">
    <source>
        <dbReference type="SAM" id="MobiDB-lite"/>
    </source>
</evidence>
<reference evidence="2 3" key="1">
    <citation type="journal article" date="2016" name="Nat. Commun.">
        <title>Extremotolerant tardigrade genome and improved radiotolerance of human cultured cells by tardigrade-unique protein.</title>
        <authorList>
            <person name="Hashimoto T."/>
            <person name="Horikawa D.D."/>
            <person name="Saito Y."/>
            <person name="Kuwahara H."/>
            <person name="Kozuka-Hata H."/>
            <person name="Shin-I T."/>
            <person name="Minakuchi Y."/>
            <person name="Ohishi K."/>
            <person name="Motoyama A."/>
            <person name="Aizu T."/>
            <person name="Enomoto A."/>
            <person name="Kondo K."/>
            <person name="Tanaka S."/>
            <person name="Hara Y."/>
            <person name="Koshikawa S."/>
            <person name="Sagara H."/>
            <person name="Miura T."/>
            <person name="Yokobori S."/>
            <person name="Miyagawa K."/>
            <person name="Suzuki Y."/>
            <person name="Kubo T."/>
            <person name="Oyama M."/>
            <person name="Kohara Y."/>
            <person name="Fujiyama A."/>
            <person name="Arakawa K."/>
            <person name="Katayama T."/>
            <person name="Toyoda A."/>
            <person name="Kunieda T."/>
        </authorList>
    </citation>
    <scope>NUCLEOTIDE SEQUENCE [LARGE SCALE GENOMIC DNA]</scope>
    <source>
        <strain evidence="2 3">YOKOZUNA-1</strain>
    </source>
</reference>
<name>A0A1D1VP96_RAMVA</name>
<gene>
    <name evidence="2" type="primary">RvY_13839-1</name>
    <name evidence="2" type="synonym">RvY_13839.1</name>
    <name evidence="2" type="ORF">RvY_13839</name>
</gene>
<evidence type="ECO:0000313" key="2">
    <source>
        <dbReference type="EMBL" id="GAV03412.1"/>
    </source>
</evidence>
<protein>
    <submittedName>
        <fullName evidence="2">Uncharacterized protein</fullName>
    </submittedName>
</protein>
<dbReference type="AlphaFoldDB" id="A0A1D1VP96"/>
<accession>A0A1D1VP96</accession>
<keyword evidence="3" id="KW-1185">Reference proteome</keyword>